<dbReference type="RefSeq" id="XP_003683678.1">
    <property type="nucleotide sequence ID" value="XM_003683630.1"/>
</dbReference>
<dbReference type="GO" id="GO:0006895">
    <property type="term" value="P:Golgi to endosome transport"/>
    <property type="evidence" value="ECO:0007669"/>
    <property type="project" value="InterPro"/>
</dbReference>
<evidence type="ECO:0000259" key="8">
    <source>
        <dbReference type="Pfam" id="PF24597"/>
    </source>
</evidence>
<reference evidence="10 11" key="1">
    <citation type="journal article" date="2011" name="Proc. Natl. Acad. Sci. U.S.A.">
        <title>Evolutionary erosion of yeast sex chromosomes by mating-type switching accidents.</title>
        <authorList>
            <person name="Gordon J.L."/>
            <person name="Armisen D."/>
            <person name="Proux-Wera E."/>
            <person name="Oheigeartaigh S.S."/>
            <person name="Byrne K.P."/>
            <person name="Wolfe K.H."/>
        </authorList>
    </citation>
    <scope>NUCLEOTIDE SEQUENCE [LARGE SCALE GENOMIC DNA]</scope>
    <source>
        <strain evidence="11">ATCC 24235 / CBS 4417 / NBRC 1672 / NRRL Y-8282 / UCD 70-5</strain>
    </source>
</reference>
<name>G8BMW6_TETPH</name>
<accession>G8BMW6</accession>
<dbReference type="OrthoDB" id="297643at2759"/>
<keyword evidence="11" id="KW-1185">Reference proteome</keyword>
<evidence type="ECO:0000256" key="1">
    <source>
        <dbReference type="ARBA" id="ARBA00004395"/>
    </source>
</evidence>
<dbReference type="Proteomes" id="UP000005666">
    <property type="component" value="Chromosome 1"/>
</dbReference>
<feature type="domain" description="DOP1-like C-terminal" evidence="9">
    <location>
        <begin position="1231"/>
        <end position="1664"/>
    </location>
</feature>
<sequence>MSLPLKPISIDINAKKLSSVQKKYNHNITKALENFDYVTEWADYIASLAKLLKVLQSIPVNNSTDEIAIPQPYQISKCLCSSLSSDLPAGVHQKTLEVYMFIFKRIGVDTLAAEINIWIRGILSLMTHAALSVKIPLIEVYEKYLICLPSRTLKIIIKPLLSSLLPGIDDDSSEFQSRIIKLIETLKVNLDDDSLFWQSLYLIMITDKERRLGALVWLTKKFPSLNIALNEDEIFTSVKNQEDLNFNTKRKLITNKLPENIKEVIYPESALLIRALVSCLESYNDTLVKRGILDLLLQRIPLNSVVLSYIITPSEKRLLIISCCKITLNKDMSLNRRVLSWLVGPAMTVTISNNIKENSQQNCENIERINNSSDYFYKYGFDSLMSGLKMLLSKENDIISLLNILIILMDRWEMGTTIVPNIFIPLFLSIQKFSQNLNILLLANTFFDMIETNIIWGKIYEYFLETKNMSFLDFILKEFNVSQDEEIIVRHLPLVLLSIIYIEDGFSEETSDVNSYSVCHRILSIIPERAFLPLNTCSYANLETYKNDELITKIKDYYTLISNPLENNDGESDTQIDPVFNASDSTYLIFKGCRTKLLESLKSNINVIDSSEIFVNLFEKIPNSSDNELATEQLLLNHSFIETIMNVATKDDLSSKSLHGITILFTRYLWNSNSLVESLKILKVLVEAMWKYFLQPDSRDDAMKDIILLERNLKPEYVQAVLASCFQKEQDITDKIKIMELFWNNFEKNSTILNRLLEMLLDELLDEQSPNYLYVSRWVQKTLKTDSLNKIFEHLLKNIVSFKFFENKIISEIDDLDMFTYRIQVITAVLRTDKHALLKHISKHTIDQLLLDYGQKESISSYKNFLLNVIIKFLKVDNNHHSNSVRSALVLLDLILDGSEFNFKEIIVELMELSSKYIEEKGVESETISVSLLNIVSKVLKLSHANGMALDTFDGTSTHGSYMDFLMKIINHMDGPIIIPSYIKLVSESISYIEHDIFKYLLPMTNCFIDKCRTNLKEEQTNNGFYESISVILNGLEELIELSHGYLLADEREGLFSQSNNKGDFLQSIVTNVFSGEASEHETTLHSEKLVVLQSIQQIVLFAVDAWCWTNDIIMKNDKLFHKNSIIFKFKFRIKIILEKLFLLEPLEVLENILSTYSEYYTLSIIQTLDGNKPNITLPHLFNSIILRENPSNVIKFSNTSSITKNNTSRNNQKIDSSMKNRVTCNDLVLFLIEYLKTMENASMEEIYNNLVLFLKEISSNSPHYSDISINLLLFIAISEEKLEKTKFGEQKNIRKELSDIFIKFITICMANLQKSDLRDLNEESKIIQMVVSKLKYCVNDVAGSDKYNNILQMIITCCITPSVKSMVENEVQTDILELCREISTQNPNLKSWKAMFNDILMSDKKFPKIIVNQLWREIFFNWSQYPEFKTKLIPEIIALIEAKNMTITPTIINFGSSNASELKCKIFHFLRIAFLLAIAPIDNYLVNFKDMLTLVLNYIELKNDEIRSMAWLLLRVMLMKFSNSHFMNHWNNITFALQIQIQEFYEKLRFQEKINSKLVLQECKTLDLLLTLNIEDFSSTNNWLFIIDTIDCFKKTNSYVSLIDEIADLKDFSNSNNSDIKLENESEIMRKPLLNGIHGITSYTQLKNFFLELSYLNYESIFSLNICDTEAIENDMFQDIYYEIQSNV</sequence>
<evidence type="ECO:0000313" key="10">
    <source>
        <dbReference type="EMBL" id="CCE61244.1"/>
    </source>
</evidence>
<dbReference type="eggNOG" id="KOG3613">
    <property type="taxonomic scope" value="Eukaryota"/>
</dbReference>
<dbReference type="GeneID" id="11532540"/>
<keyword evidence="4" id="KW-0333">Golgi apparatus</keyword>
<dbReference type="GO" id="GO:0005802">
    <property type="term" value="C:trans-Golgi network"/>
    <property type="evidence" value="ECO:0007669"/>
    <property type="project" value="TreeGrafter"/>
</dbReference>
<proteinExistence type="inferred from homology"/>
<comment type="similarity">
    <text evidence="6">Belongs to the DOP1 family.</text>
</comment>
<dbReference type="PANTHER" id="PTHR14042:SF24">
    <property type="entry name" value="PROTEIN DOPEY-1 HOMOLOG"/>
    <property type="match status" value="1"/>
</dbReference>
<keyword evidence="5" id="KW-0472">Membrane</keyword>
<dbReference type="GO" id="GO:0005829">
    <property type="term" value="C:cytosol"/>
    <property type="evidence" value="ECO:0007669"/>
    <property type="project" value="GOC"/>
</dbReference>
<dbReference type="EMBL" id="HE612856">
    <property type="protein sequence ID" value="CCE61244.1"/>
    <property type="molecule type" value="Genomic_DNA"/>
</dbReference>
<gene>
    <name evidence="10" type="primary">TPHA0A01610</name>
    <name evidence="10" type="ordered locus">TPHA_0A01610</name>
</gene>
<dbReference type="OMA" id="GLETCIA"/>
<evidence type="ECO:0000256" key="5">
    <source>
        <dbReference type="ARBA" id="ARBA00023136"/>
    </source>
</evidence>
<dbReference type="InterPro" id="IPR056457">
    <property type="entry name" value="DOP1_C"/>
</dbReference>
<dbReference type="Pfam" id="PF24597">
    <property type="entry name" value="TPR_DOP1_M"/>
    <property type="match status" value="1"/>
</dbReference>
<dbReference type="GO" id="GO:0005768">
    <property type="term" value="C:endosome"/>
    <property type="evidence" value="ECO:0007669"/>
    <property type="project" value="TreeGrafter"/>
</dbReference>
<dbReference type="GO" id="GO:0000139">
    <property type="term" value="C:Golgi membrane"/>
    <property type="evidence" value="ECO:0007669"/>
    <property type="project" value="UniProtKB-SubCell"/>
</dbReference>
<evidence type="ECO:0000259" key="9">
    <source>
        <dbReference type="Pfam" id="PF24598"/>
    </source>
</evidence>
<dbReference type="InterPro" id="IPR040314">
    <property type="entry name" value="DOP1"/>
</dbReference>
<dbReference type="InterPro" id="IPR056458">
    <property type="entry name" value="TPR_DOP1_M"/>
</dbReference>
<evidence type="ECO:0000259" key="7">
    <source>
        <dbReference type="Pfam" id="PF04118"/>
    </source>
</evidence>
<feature type="domain" description="DOP1 N-terminal" evidence="7">
    <location>
        <begin position="19"/>
        <end position="346"/>
    </location>
</feature>
<organism evidence="10 11">
    <name type="scientific">Tetrapisispora phaffii (strain ATCC 24235 / CBS 4417 / NBRC 1672 / NRRL Y-8282 / UCD 70-5)</name>
    <name type="common">Yeast</name>
    <name type="synonym">Fabospora phaffii</name>
    <dbReference type="NCBI Taxonomy" id="1071381"/>
    <lineage>
        <taxon>Eukaryota</taxon>
        <taxon>Fungi</taxon>
        <taxon>Dikarya</taxon>
        <taxon>Ascomycota</taxon>
        <taxon>Saccharomycotina</taxon>
        <taxon>Saccharomycetes</taxon>
        <taxon>Saccharomycetales</taxon>
        <taxon>Saccharomycetaceae</taxon>
        <taxon>Tetrapisispora</taxon>
    </lineage>
</organism>
<dbReference type="PANTHER" id="PTHR14042">
    <property type="entry name" value="DOPEY-RELATED"/>
    <property type="match status" value="1"/>
</dbReference>
<evidence type="ECO:0000313" key="11">
    <source>
        <dbReference type="Proteomes" id="UP000005666"/>
    </source>
</evidence>
<evidence type="ECO:0000256" key="3">
    <source>
        <dbReference type="ARBA" id="ARBA00022927"/>
    </source>
</evidence>
<comment type="subcellular location">
    <subcellularLocation>
        <location evidence="1">Golgi apparatus membrane</location>
        <topology evidence="1">Peripheral membrane protein</topology>
    </subcellularLocation>
</comment>
<dbReference type="HOGENOM" id="CLU_001197_1_0_1"/>
<protein>
    <submittedName>
        <fullName evidence="10">Uncharacterized protein</fullName>
    </submittedName>
</protein>
<feature type="domain" description="DOP1-like middle TPR" evidence="8">
    <location>
        <begin position="375"/>
        <end position="558"/>
    </location>
</feature>
<dbReference type="GO" id="GO:0015031">
    <property type="term" value="P:protein transport"/>
    <property type="evidence" value="ECO:0007669"/>
    <property type="project" value="UniProtKB-KW"/>
</dbReference>
<keyword evidence="3" id="KW-0653">Protein transport</keyword>
<dbReference type="Pfam" id="PF04118">
    <property type="entry name" value="Dopey_N"/>
    <property type="match status" value="1"/>
</dbReference>
<dbReference type="KEGG" id="tpf:TPHA_0A01610"/>
<dbReference type="InterPro" id="IPR007249">
    <property type="entry name" value="DOP1_N"/>
</dbReference>
<keyword evidence="2" id="KW-0813">Transport</keyword>
<evidence type="ECO:0000256" key="2">
    <source>
        <dbReference type="ARBA" id="ARBA00022448"/>
    </source>
</evidence>
<evidence type="ECO:0000256" key="4">
    <source>
        <dbReference type="ARBA" id="ARBA00023034"/>
    </source>
</evidence>
<dbReference type="Pfam" id="PF24598">
    <property type="entry name" value="DOP1_C"/>
    <property type="match status" value="1"/>
</dbReference>
<evidence type="ECO:0000256" key="6">
    <source>
        <dbReference type="ARBA" id="ARBA00046326"/>
    </source>
</evidence>